<dbReference type="EMBL" id="LYMM01000089">
    <property type="protein sequence ID" value="PNU02080.1"/>
    <property type="molecule type" value="Genomic_DNA"/>
</dbReference>
<gene>
    <name evidence="3" type="ORF">A8V01_26985</name>
</gene>
<keyword evidence="1" id="KW-0812">Transmembrane</keyword>
<feature type="transmembrane region" description="Helical" evidence="1">
    <location>
        <begin position="35"/>
        <end position="52"/>
    </location>
</feature>
<evidence type="ECO:0000313" key="4">
    <source>
        <dbReference type="Proteomes" id="UP000236327"/>
    </source>
</evidence>
<sequence length="62" mass="6408">MRRLPAHVFGIVLSSAPAVAALAGLVVLGEVLTPIQWFAILLVMAASSRSAISATKQHAIAN</sequence>
<keyword evidence="1" id="KW-1133">Transmembrane helix</keyword>
<organism evidence="3 4">
    <name type="scientific">Novosphingobium guangzhouense</name>
    <dbReference type="NCBI Taxonomy" id="1850347"/>
    <lineage>
        <taxon>Bacteria</taxon>
        <taxon>Pseudomonadati</taxon>
        <taxon>Pseudomonadota</taxon>
        <taxon>Alphaproteobacteria</taxon>
        <taxon>Sphingomonadales</taxon>
        <taxon>Sphingomonadaceae</taxon>
        <taxon>Novosphingobium</taxon>
    </lineage>
</organism>
<proteinExistence type="predicted"/>
<dbReference type="InterPro" id="IPR037185">
    <property type="entry name" value="EmrE-like"/>
</dbReference>
<dbReference type="AlphaFoldDB" id="A0A2K2FTJ7"/>
<evidence type="ECO:0000259" key="2">
    <source>
        <dbReference type="Pfam" id="PF00892"/>
    </source>
</evidence>
<evidence type="ECO:0000313" key="3">
    <source>
        <dbReference type="EMBL" id="PNU02080.1"/>
    </source>
</evidence>
<evidence type="ECO:0000256" key="1">
    <source>
        <dbReference type="SAM" id="Phobius"/>
    </source>
</evidence>
<feature type="domain" description="EamA" evidence="2">
    <location>
        <begin position="2"/>
        <end position="46"/>
    </location>
</feature>
<dbReference type="Proteomes" id="UP000236327">
    <property type="component" value="Unassembled WGS sequence"/>
</dbReference>
<dbReference type="GO" id="GO:0016020">
    <property type="term" value="C:membrane"/>
    <property type="evidence" value="ECO:0007669"/>
    <property type="project" value="InterPro"/>
</dbReference>
<comment type="caution">
    <text evidence="3">The sequence shown here is derived from an EMBL/GenBank/DDBJ whole genome shotgun (WGS) entry which is preliminary data.</text>
</comment>
<dbReference type="InterPro" id="IPR000620">
    <property type="entry name" value="EamA_dom"/>
</dbReference>
<protein>
    <recommendedName>
        <fullName evidence="2">EamA domain-containing protein</fullName>
    </recommendedName>
</protein>
<dbReference type="SUPFAM" id="SSF103481">
    <property type="entry name" value="Multidrug resistance efflux transporter EmrE"/>
    <property type="match status" value="1"/>
</dbReference>
<reference evidence="3 4" key="1">
    <citation type="submission" date="2016-05" db="EMBL/GenBank/DDBJ databases">
        <title>Complete genome sequence of Novosphingobium guangzhouense SA925(T).</title>
        <authorList>
            <person name="Sha S."/>
        </authorList>
    </citation>
    <scope>NUCLEOTIDE SEQUENCE [LARGE SCALE GENOMIC DNA]</scope>
    <source>
        <strain evidence="3 4">SA925</strain>
    </source>
</reference>
<feature type="transmembrane region" description="Helical" evidence="1">
    <location>
        <begin position="7"/>
        <end position="29"/>
    </location>
</feature>
<name>A0A2K2FTJ7_9SPHN</name>
<dbReference type="Pfam" id="PF00892">
    <property type="entry name" value="EamA"/>
    <property type="match status" value="1"/>
</dbReference>
<keyword evidence="1" id="KW-0472">Membrane</keyword>
<keyword evidence="4" id="KW-1185">Reference proteome</keyword>
<accession>A0A2K2FTJ7</accession>
<dbReference type="RefSeq" id="WP_245892834.1">
    <property type="nucleotide sequence ID" value="NZ_LYMM01000089.1"/>
</dbReference>